<dbReference type="GO" id="GO:0000976">
    <property type="term" value="F:transcription cis-regulatory region binding"/>
    <property type="evidence" value="ECO:0007669"/>
    <property type="project" value="TreeGrafter"/>
</dbReference>
<dbReference type="GO" id="GO:0003700">
    <property type="term" value="F:DNA-binding transcription factor activity"/>
    <property type="evidence" value="ECO:0007669"/>
    <property type="project" value="TreeGrafter"/>
</dbReference>
<sequence length="195" mass="21628">MHNVTSDNLEGGRQLTEHLIELGHRNIAFMCDSCIDEVSSVGDRFGGYLNQLKSAGITPNSEFIVESLNVLEGLPYPQNDVSIRLLNAVKQLYSKKITAIITENDELAYYVLLACEKLNISVPSELSICGFDNSMWSKKENISITTINQDFIEMGEQISHILLQSSCAADLVPAKHIIPVKLIVGDTTDKPRFDL</sequence>
<evidence type="ECO:0000256" key="2">
    <source>
        <dbReference type="ARBA" id="ARBA00023125"/>
    </source>
</evidence>
<dbReference type="PANTHER" id="PTHR30146">
    <property type="entry name" value="LACI-RELATED TRANSCRIPTIONAL REPRESSOR"/>
    <property type="match status" value="1"/>
</dbReference>
<dbReference type="Proteomes" id="UP000262969">
    <property type="component" value="Unassembled WGS sequence"/>
</dbReference>
<proteinExistence type="predicted"/>
<feature type="domain" description="Transcriptional regulator LacI/GalR-like sensor" evidence="4">
    <location>
        <begin position="16"/>
        <end position="188"/>
    </location>
</feature>
<dbReference type="InterPro" id="IPR046335">
    <property type="entry name" value="LacI/GalR-like_sensor"/>
</dbReference>
<dbReference type="EMBL" id="DPVV01000557">
    <property type="protein sequence ID" value="HCL04096.1"/>
    <property type="molecule type" value="Genomic_DNA"/>
</dbReference>
<dbReference type="InterPro" id="IPR028082">
    <property type="entry name" value="Peripla_BP_I"/>
</dbReference>
<dbReference type="PANTHER" id="PTHR30146:SF109">
    <property type="entry name" value="HTH-TYPE TRANSCRIPTIONAL REGULATOR GALS"/>
    <property type="match status" value="1"/>
</dbReference>
<keyword evidence="1" id="KW-0805">Transcription regulation</keyword>
<dbReference type="CDD" id="cd06267">
    <property type="entry name" value="PBP1_LacI_sugar_binding-like"/>
    <property type="match status" value="1"/>
</dbReference>
<evidence type="ECO:0000256" key="3">
    <source>
        <dbReference type="ARBA" id="ARBA00023163"/>
    </source>
</evidence>
<evidence type="ECO:0000313" key="6">
    <source>
        <dbReference type="Proteomes" id="UP000262969"/>
    </source>
</evidence>
<dbReference type="Gene3D" id="3.40.50.2300">
    <property type="match status" value="2"/>
</dbReference>
<keyword evidence="3" id="KW-0804">Transcription</keyword>
<organism evidence="5 6">
    <name type="scientific">Lachnoclostridium phytofermentans</name>
    <dbReference type="NCBI Taxonomy" id="66219"/>
    <lineage>
        <taxon>Bacteria</taxon>
        <taxon>Bacillati</taxon>
        <taxon>Bacillota</taxon>
        <taxon>Clostridia</taxon>
        <taxon>Lachnospirales</taxon>
        <taxon>Lachnospiraceae</taxon>
    </lineage>
</organism>
<name>A0A3D2XAU1_9FIRM</name>
<evidence type="ECO:0000313" key="5">
    <source>
        <dbReference type="EMBL" id="HCL04096.1"/>
    </source>
</evidence>
<accession>A0A3D2XAU1</accession>
<evidence type="ECO:0000256" key="1">
    <source>
        <dbReference type="ARBA" id="ARBA00023015"/>
    </source>
</evidence>
<dbReference type="Pfam" id="PF13377">
    <property type="entry name" value="Peripla_BP_3"/>
    <property type="match status" value="1"/>
</dbReference>
<dbReference type="AlphaFoldDB" id="A0A3D2XAU1"/>
<evidence type="ECO:0000259" key="4">
    <source>
        <dbReference type="Pfam" id="PF13377"/>
    </source>
</evidence>
<comment type="caution">
    <text evidence="5">The sequence shown here is derived from an EMBL/GenBank/DDBJ whole genome shotgun (WGS) entry which is preliminary data.</text>
</comment>
<protein>
    <recommendedName>
        <fullName evidence="4">Transcriptional regulator LacI/GalR-like sensor domain-containing protein</fullName>
    </recommendedName>
</protein>
<dbReference type="SUPFAM" id="SSF53822">
    <property type="entry name" value="Periplasmic binding protein-like I"/>
    <property type="match status" value="1"/>
</dbReference>
<keyword evidence="2" id="KW-0238">DNA-binding</keyword>
<gene>
    <name evidence="5" type="ORF">DHW61_17085</name>
</gene>
<reference evidence="5 6" key="1">
    <citation type="journal article" date="2018" name="Nat. Biotechnol.">
        <title>A standardized bacterial taxonomy based on genome phylogeny substantially revises the tree of life.</title>
        <authorList>
            <person name="Parks D.H."/>
            <person name="Chuvochina M."/>
            <person name="Waite D.W."/>
            <person name="Rinke C."/>
            <person name="Skarshewski A."/>
            <person name="Chaumeil P.A."/>
            <person name="Hugenholtz P."/>
        </authorList>
    </citation>
    <scope>NUCLEOTIDE SEQUENCE [LARGE SCALE GENOMIC DNA]</scope>
    <source>
        <strain evidence="5">UBA11728</strain>
    </source>
</reference>